<evidence type="ECO:0000256" key="11">
    <source>
        <dbReference type="ARBA" id="ARBA00047866"/>
    </source>
</evidence>
<evidence type="ECO:0000256" key="23">
    <source>
        <dbReference type="ARBA" id="ARBA00048879"/>
    </source>
</evidence>
<dbReference type="PANTHER" id="PTHR45962">
    <property type="entry name" value="N-FATTY-ACYL-AMINO ACID SYNTHASE/HYDROLASE PM20D1"/>
    <property type="match status" value="1"/>
</dbReference>
<comment type="pathway">
    <text evidence="1">Lipid metabolism; fatty acid metabolism.</text>
</comment>
<evidence type="ECO:0000256" key="5">
    <source>
        <dbReference type="ARBA" id="ARBA00022801"/>
    </source>
</evidence>
<evidence type="ECO:0000256" key="1">
    <source>
        <dbReference type="ARBA" id="ARBA00004872"/>
    </source>
</evidence>
<evidence type="ECO:0000256" key="3">
    <source>
        <dbReference type="ARBA" id="ARBA00022670"/>
    </source>
</evidence>
<comment type="catalytic activity">
    <reaction evidence="22">
        <text>an N-acyl-aromatic L-alpha-amino acid + H2O = an aromatic L-alpha-amino acid + a carboxylate</text>
        <dbReference type="Rhea" id="RHEA:54184"/>
        <dbReference type="ChEBI" id="CHEBI:15377"/>
        <dbReference type="ChEBI" id="CHEBI:29067"/>
        <dbReference type="ChEBI" id="CHEBI:84824"/>
        <dbReference type="ChEBI" id="CHEBI:138093"/>
        <dbReference type="EC" id="3.5.1.114"/>
    </reaction>
    <physiologicalReaction direction="left-to-right" evidence="22">
        <dbReference type="Rhea" id="RHEA:54185"/>
    </physiologicalReaction>
    <physiologicalReaction direction="right-to-left" evidence="22">
        <dbReference type="Rhea" id="RHEA:54186"/>
    </physiologicalReaction>
</comment>
<organism evidence="26 27">
    <name type="scientific">Acanthosepion pharaonis</name>
    <name type="common">Pharaoh cuttlefish</name>
    <name type="synonym">Sepia pharaonis</name>
    <dbReference type="NCBI Taxonomy" id="158019"/>
    <lineage>
        <taxon>Eukaryota</taxon>
        <taxon>Metazoa</taxon>
        <taxon>Spiralia</taxon>
        <taxon>Lophotrochozoa</taxon>
        <taxon>Mollusca</taxon>
        <taxon>Cephalopoda</taxon>
        <taxon>Coleoidea</taxon>
        <taxon>Decapodiformes</taxon>
        <taxon>Sepiida</taxon>
        <taxon>Sepiina</taxon>
        <taxon>Sepiidae</taxon>
        <taxon>Acanthosepion</taxon>
    </lineage>
</organism>
<dbReference type="GO" id="GO:0006520">
    <property type="term" value="P:amino acid metabolic process"/>
    <property type="evidence" value="ECO:0007669"/>
    <property type="project" value="TreeGrafter"/>
</dbReference>
<protein>
    <submittedName>
        <fullName evidence="26">PM20D1</fullName>
        <ecNumber evidence="26">3.4.17.-</ecNumber>
    </submittedName>
</protein>
<comment type="catalytic activity">
    <reaction evidence="17">
        <text>an N-acyl-L-amino acid + H2O = an L-alpha-amino acid + a carboxylate</text>
        <dbReference type="Rhea" id="RHEA:15565"/>
        <dbReference type="ChEBI" id="CHEBI:15377"/>
        <dbReference type="ChEBI" id="CHEBI:29067"/>
        <dbReference type="ChEBI" id="CHEBI:59869"/>
        <dbReference type="ChEBI" id="CHEBI:59874"/>
        <dbReference type="EC" id="3.5.1.14"/>
    </reaction>
    <physiologicalReaction direction="left-to-right" evidence="17">
        <dbReference type="Rhea" id="RHEA:15566"/>
    </physiologicalReaction>
    <physiologicalReaction direction="right-to-left" evidence="17">
        <dbReference type="Rhea" id="RHEA:15567"/>
    </physiologicalReaction>
</comment>
<dbReference type="GO" id="GO:0006508">
    <property type="term" value="P:proteolysis"/>
    <property type="evidence" value="ECO:0007669"/>
    <property type="project" value="UniProtKB-KW"/>
</dbReference>
<evidence type="ECO:0000256" key="8">
    <source>
        <dbReference type="ARBA" id="ARBA00047450"/>
    </source>
</evidence>
<proteinExistence type="inferred from homology"/>
<comment type="catalytic activity">
    <reaction evidence="23">
        <text>L-phenylalanine + (9Z)-octadecenoate = N-(9Z-octadecenoyl)-L-phenylalanine + H2O</text>
        <dbReference type="Rhea" id="RHEA:51300"/>
        <dbReference type="ChEBI" id="CHEBI:15377"/>
        <dbReference type="ChEBI" id="CHEBI:30823"/>
        <dbReference type="ChEBI" id="CHEBI:58095"/>
        <dbReference type="ChEBI" id="CHEBI:134020"/>
    </reaction>
    <physiologicalReaction direction="left-to-right" evidence="23">
        <dbReference type="Rhea" id="RHEA:51301"/>
    </physiologicalReaction>
    <physiologicalReaction direction="right-to-left" evidence="23">
        <dbReference type="Rhea" id="RHEA:51302"/>
    </physiologicalReaction>
</comment>
<dbReference type="InterPro" id="IPR047177">
    <property type="entry name" value="Pept_M20A"/>
</dbReference>
<evidence type="ECO:0000256" key="13">
    <source>
        <dbReference type="ARBA" id="ARBA00047879"/>
    </source>
</evidence>
<evidence type="ECO:0000256" key="21">
    <source>
        <dbReference type="ARBA" id="ARBA00048827"/>
    </source>
</evidence>
<evidence type="ECO:0000256" key="19">
    <source>
        <dbReference type="ARBA" id="ARBA00048729"/>
    </source>
</evidence>
<comment type="catalytic activity">
    <reaction evidence="18">
        <text>N-(9Z-octadecenoyl)-L-serine + H2O = L-serine + (9Z)-octadecenoate</text>
        <dbReference type="Rhea" id="RHEA:51352"/>
        <dbReference type="ChEBI" id="CHEBI:15377"/>
        <dbReference type="ChEBI" id="CHEBI:30823"/>
        <dbReference type="ChEBI" id="CHEBI:33384"/>
        <dbReference type="ChEBI" id="CHEBI:134031"/>
    </reaction>
    <physiologicalReaction direction="left-to-right" evidence="18">
        <dbReference type="Rhea" id="RHEA:51353"/>
    </physiologicalReaction>
</comment>
<comment type="catalytic activity">
    <reaction evidence="8">
        <text>(9Z)-octadecenoate + glycine = N-(9Z-octadecenoyl)glycine + H2O</text>
        <dbReference type="Rhea" id="RHEA:51316"/>
        <dbReference type="ChEBI" id="CHEBI:15377"/>
        <dbReference type="ChEBI" id="CHEBI:30823"/>
        <dbReference type="ChEBI" id="CHEBI:57305"/>
        <dbReference type="ChEBI" id="CHEBI:133992"/>
    </reaction>
    <physiologicalReaction direction="right-to-left" evidence="8">
        <dbReference type="Rhea" id="RHEA:51318"/>
    </physiologicalReaction>
</comment>
<evidence type="ECO:0000256" key="7">
    <source>
        <dbReference type="ARBA" id="ARBA00046147"/>
    </source>
</evidence>
<dbReference type="Gene3D" id="3.40.630.10">
    <property type="entry name" value="Zn peptidases"/>
    <property type="match status" value="1"/>
</dbReference>
<comment type="catalytic activity">
    <reaction evidence="21">
        <text>N-(9Z-octadecenoyl)-L-leucine + H2O = L-leucine + (9Z)-octadecenoate</text>
        <dbReference type="Rhea" id="RHEA:51360"/>
        <dbReference type="ChEBI" id="CHEBI:15377"/>
        <dbReference type="ChEBI" id="CHEBI:30823"/>
        <dbReference type="ChEBI" id="CHEBI:57427"/>
        <dbReference type="ChEBI" id="CHEBI:134035"/>
    </reaction>
    <physiologicalReaction direction="left-to-right" evidence="21">
        <dbReference type="Rhea" id="RHEA:51361"/>
    </physiologicalReaction>
    <physiologicalReaction direction="right-to-left" evidence="21">
        <dbReference type="Rhea" id="RHEA:51362"/>
    </physiologicalReaction>
</comment>
<dbReference type="AlphaFoldDB" id="A0A812CFW0"/>
<dbReference type="Proteomes" id="UP000597762">
    <property type="component" value="Unassembled WGS sequence"/>
</dbReference>
<evidence type="ECO:0000256" key="18">
    <source>
        <dbReference type="ARBA" id="ARBA00048597"/>
    </source>
</evidence>
<comment type="catalytic activity">
    <reaction evidence="12">
        <text>(5Z,8Z,11Z,14Z)-eicosatetraenoate + L-phenylalanine = N-(5Z,8Z,11Z,14Z-eicosatetraenoyl)-L-phenylalanine + H2O</text>
        <dbReference type="Rhea" id="RHEA:51312"/>
        <dbReference type="ChEBI" id="CHEBI:15377"/>
        <dbReference type="ChEBI" id="CHEBI:32395"/>
        <dbReference type="ChEBI" id="CHEBI:58095"/>
        <dbReference type="ChEBI" id="CHEBI:134022"/>
    </reaction>
    <physiologicalReaction direction="left-to-right" evidence="12">
        <dbReference type="Rhea" id="RHEA:51313"/>
    </physiologicalReaction>
    <physiologicalReaction direction="right-to-left" evidence="12">
        <dbReference type="Rhea" id="RHEA:51314"/>
    </physiologicalReaction>
</comment>
<comment type="catalytic activity">
    <reaction evidence="9">
        <text>N-(4Z,7Z,10Z,13Z,16Z,19Z-docosahexaenoyl)-L-phenylalanine + H2O = (4Z,7Z,10Z,13Z,16Z,19Z)-docosahexaenoate + L-phenylalanine</text>
        <dbReference type="Rhea" id="RHEA:64132"/>
        <dbReference type="ChEBI" id="CHEBI:15377"/>
        <dbReference type="ChEBI" id="CHEBI:58095"/>
        <dbReference type="ChEBI" id="CHEBI:77016"/>
        <dbReference type="ChEBI" id="CHEBI:149701"/>
    </reaction>
    <physiologicalReaction direction="left-to-right" evidence="9">
        <dbReference type="Rhea" id="RHEA:64133"/>
    </physiologicalReaction>
</comment>
<comment type="catalytic activity">
    <reaction evidence="20">
        <text>N-(9Z-octadecenoyl)-L-tryptophan + H2O = L-tryptophan + (9Z)-octadecenoate</text>
        <dbReference type="Rhea" id="RHEA:64176"/>
        <dbReference type="ChEBI" id="CHEBI:15377"/>
        <dbReference type="ChEBI" id="CHEBI:30823"/>
        <dbReference type="ChEBI" id="CHEBI:57912"/>
        <dbReference type="ChEBI" id="CHEBI:149733"/>
    </reaction>
    <physiologicalReaction direction="left-to-right" evidence="20">
        <dbReference type="Rhea" id="RHEA:64177"/>
    </physiologicalReaction>
</comment>
<evidence type="ECO:0000256" key="16">
    <source>
        <dbReference type="ARBA" id="ARBA00048402"/>
    </source>
</evidence>
<dbReference type="SUPFAM" id="SSF53187">
    <property type="entry name" value="Zn-dependent exopeptidases"/>
    <property type="match status" value="1"/>
</dbReference>
<comment type="catalytic activity">
    <reaction evidence="25">
        <text>N-(9Z-octadecenoyl)-L-lysine + H2O = L-lysine + (9Z)-octadecenoate</text>
        <dbReference type="Rhea" id="RHEA:64192"/>
        <dbReference type="ChEBI" id="CHEBI:15377"/>
        <dbReference type="ChEBI" id="CHEBI:30823"/>
        <dbReference type="ChEBI" id="CHEBI:32551"/>
        <dbReference type="ChEBI" id="CHEBI:149731"/>
    </reaction>
    <physiologicalReaction direction="left-to-right" evidence="25">
        <dbReference type="Rhea" id="RHEA:64193"/>
    </physiologicalReaction>
</comment>
<evidence type="ECO:0000256" key="6">
    <source>
        <dbReference type="ARBA" id="ARBA00022833"/>
    </source>
</evidence>
<reference evidence="26" key="1">
    <citation type="submission" date="2021-01" db="EMBL/GenBank/DDBJ databases">
        <authorList>
            <person name="Li R."/>
            <person name="Bekaert M."/>
        </authorList>
    </citation>
    <scope>NUCLEOTIDE SEQUENCE</scope>
    <source>
        <strain evidence="26">Farmed</strain>
    </source>
</reference>
<evidence type="ECO:0000256" key="2">
    <source>
        <dbReference type="ARBA" id="ARBA00006247"/>
    </source>
</evidence>
<dbReference type="GO" id="GO:0043605">
    <property type="term" value="P:amide catabolic process"/>
    <property type="evidence" value="ECO:0007669"/>
    <property type="project" value="TreeGrafter"/>
</dbReference>
<accession>A0A812CFW0</accession>
<dbReference type="GO" id="GO:0043604">
    <property type="term" value="P:amide biosynthetic process"/>
    <property type="evidence" value="ECO:0007669"/>
    <property type="project" value="TreeGrafter"/>
</dbReference>
<keyword evidence="4" id="KW-0479">Metal-binding</keyword>
<name>A0A812CFW0_ACAPH</name>
<comment type="catalytic activity">
    <reaction evidence="19">
        <text>N-(9Z-octadecenoyl)-L-glutamine + H2O = L-glutamine + (9Z)-octadecenoate</text>
        <dbReference type="Rhea" id="RHEA:51356"/>
        <dbReference type="ChEBI" id="CHEBI:15377"/>
        <dbReference type="ChEBI" id="CHEBI:30823"/>
        <dbReference type="ChEBI" id="CHEBI:58359"/>
        <dbReference type="ChEBI" id="CHEBI:134033"/>
    </reaction>
    <physiologicalReaction direction="left-to-right" evidence="19">
        <dbReference type="Rhea" id="RHEA:51357"/>
    </physiologicalReaction>
</comment>
<keyword evidence="6" id="KW-0862">Zinc</keyword>
<comment type="catalytic activity">
    <reaction evidence="14">
        <text>N-(9Z-octadecenoyl)-L-methionine + H2O = (9Z)-octadecenoate + L-methionine</text>
        <dbReference type="Rhea" id="RHEA:64144"/>
        <dbReference type="ChEBI" id="CHEBI:15377"/>
        <dbReference type="ChEBI" id="CHEBI:30823"/>
        <dbReference type="ChEBI" id="CHEBI:57844"/>
        <dbReference type="ChEBI" id="CHEBI:149732"/>
    </reaction>
    <physiologicalReaction direction="left-to-right" evidence="14">
        <dbReference type="Rhea" id="RHEA:64145"/>
    </physiologicalReaction>
</comment>
<keyword evidence="3" id="KW-0645">Protease</keyword>
<evidence type="ECO:0000256" key="4">
    <source>
        <dbReference type="ARBA" id="ARBA00022723"/>
    </source>
</evidence>
<comment type="catalytic activity">
    <reaction evidence="10">
        <text>N-octadecanoyl-L-phenylalanine + H2O = octadecanoate + L-phenylalanine</text>
        <dbReference type="Rhea" id="RHEA:64128"/>
        <dbReference type="ChEBI" id="CHEBI:15377"/>
        <dbReference type="ChEBI" id="CHEBI:25629"/>
        <dbReference type="ChEBI" id="CHEBI:58095"/>
        <dbReference type="ChEBI" id="CHEBI:149700"/>
    </reaction>
    <physiologicalReaction direction="left-to-right" evidence="10">
        <dbReference type="Rhea" id="RHEA:64129"/>
    </physiologicalReaction>
</comment>
<comment type="catalytic activity">
    <reaction evidence="16">
        <text>N-(5Z,8Z,11Z,14Z)-eicosatetraenoyl-glycine + H2O = (5Z,8Z,11Z,14Z)-eicosatetraenoate + glycine</text>
        <dbReference type="Rhea" id="RHEA:64108"/>
        <dbReference type="ChEBI" id="CHEBI:15377"/>
        <dbReference type="ChEBI" id="CHEBI:32395"/>
        <dbReference type="ChEBI" id="CHEBI:57305"/>
        <dbReference type="ChEBI" id="CHEBI:59002"/>
    </reaction>
    <physiologicalReaction direction="left-to-right" evidence="16">
        <dbReference type="Rhea" id="RHEA:64109"/>
    </physiologicalReaction>
    <physiologicalReaction direction="right-to-left" evidence="16">
        <dbReference type="Rhea" id="RHEA:64110"/>
    </physiologicalReaction>
</comment>
<gene>
    <name evidence="26" type="ORF">SPHA_35024</name>
</gene>
<dbReference type="EC" id="3.4.17.-" evidence="26"/>
<evidence type="ECO:0000256" key="20">
    <source>
        <dbReference type="ARBA" id="ARBA00048822"/>
    </source>
</evidence>
<dbReference type="FunFam" id="3.40.630.10:FF:000027">
    <property type="entry name" value="N-fatty-acyl-amino acid synthase/hydrolase PM20D1"/>
    <property type="match status" value="1"/>
</dbReference>
<dbReference type="GO" id="GO:0004046">
    <property type="term" value="F:aminoacylase activity"/>
    <property type="evidence" value="ECO:0007669"/>
    <property type="project" value="UniProtKB-EC"/>
</dbReference>
<dbReference type="PANTHER" id="PTHR45962:SF1">
    <property type="entry name" value="N-FATTY-ACYL-AMINO ACID SYNTHASE_HYDROLASE PM20D1"/>
    <property type="match status" value="1"/>
</dbReference>
<evidence type="ECO:0000256" key="15">
    <source>
        <dbReference type="ARBA" id="ARBA00048380"/>
    </source>
</evidence>
<comment type="catalytic activity">
    <reaction evidence="11">
        <text>N-(9Z-octadecenoyl)-L-tyrosine + H2O = L-tyrosine + (9Z)-octadecenoate</text>
        <dbReference type="Rhea" id="RHEA:64184"/>
        <dbReference type="ChEBI" id="CHEBI:15377"/>
        <dbReference type="ChEBI" id="CHEBI:30823"/>
        <dbReference type="ChEBI" id="CHEBI:58315"/>
        <dbReference type="ChEBI" id="CHEBI:149734"/>
    </reaction>
    <physiologicalReaction direction="left-to-right" evidence="11">
        <dbReference type="Rhea" id="RHEA:64185"/>
    </physiologicalReaction>
</comment>
<keyword evidence="5 26" id="KW-0378">Hydrolase</keyword>
<keyword evidence="27" id="KW-1185">Reference proteome</keyword>
<evidence type="ECO:0000256" key="25">
    <source>
        <dbReference type="ARBA" id="ARBA00049457"/>
    </source>
</evidence>
<keyword evidence="26" id="KW-0121">Carboxypeptidase</keyword>
<evidence type="ECO:0000256" key="22">
    <source>
        <dbReference type="ARBA" id="ARBA00048840"/>
    </source>
</evidence>
<dbReference type="OrthoDB" id="3064516at2759"/>
<sequence length="381" mass="42573">MKVMRLGFAGSVSLATLRMSYGLSTGISFNRTHTCSKGEFEPPVSPETCLKCSEIAGFIVSYYMPVSNLVKYFAFVTLGSTSSMVGNWYRSSFSALFKDFGSIQIRISPELFVAVIILLFHTDELTKFRIFVEKNFIHIHTSPFVKYEVVANYSLLYTIQGLDPSLTPYMLASHFDVVPAPSDGWHLDPFAAEIKDDFIYARGTVDDKHGVMGILEALEHALKTGFKPQRTFYLAFGHDEEVRGLDGAYAIGQLLKSRQVKLEYLLDEGLMVTNGLVKGTDKPVAMFLSLKPNTNALVRTVSAVTRFDAGIKVIGFCRKIIQDERVQLNVKYSMEASFTSPFGDDSFGYHTIKNSIQEVFENVIVVPDKADLQPLNTHIEL</sequence>
<evidence type="ECO:0000256" key="12">
    <source>
        <dbReference type="ARBA" id="ARBA00047874"/>
    </source>
</evidence>
<dbReference type="Pfam" id="PF01546">
    <property type="entry name" value="Peptidase_M20"/>
    <property type="match status" value="1"/>
</dbReference>
<comment type="catalytic activity">
    <reaction evidence="13">
        <text>N-hexadecanoyl-L-phenylalanine + H2O = hexadecanoate + L-phenylalanine</text>
        <dbReference type="Rhea" id="RHEA:64124"/>
        <dbReference type="ChEBI" id="CHEBI:7896"/>
        <dbReference type="ChEBI" id="CHEBI:15377"/>
        <dbReference type="ChEBI" id="CHEBI:58095"/>
        <dbReference type="ChEBI" id="CHEBI:149699"/>
    </reaction>
    <physiologicalReaction direction="left-to-right" evidence="13">
        <dbReference type="Rhea" id="RHEA:64125"/>
    </physiologicalReaction>
</comment>
<comment type="similarity">
    <text evidence="2">Belongs to the peptidase M20A family.</text>
</comment>
<dbReference type="InterPro" id="IPR002933">
    <property type="entry name" value="Peptidase_M20"/>
</dbReference>
<evidence type="ECO:0000313" key="27">
    <source>
        <dbReference type="Proteomes" id="UP000597762"/>
    </source>
</evidence>
<evidence type="ECO:0000256" key="14">
    <source>
        <dbReference type="ARBA" id="ARBA00048145"/>
    </source>
</evidence>
<dbReference type="GO" id="GO:0004180">
    <property type="term" value="F:carboxypeptidase activity"/>
    <property type="evidence" value="ECO:0007669"/>
    <property type="project" value="UniProtKB-KW"/>
</dbReference>
<evidence type="ECO:0000256" key="17">
    <source>
        <dbReference type="ARBA" id="ARBA00048579"/>
    </source>
</evidence>
<evidence type="ECO:0000313" key="26">
    <source>
        <dbReference type="EMBL" id="CAE1266121.1"/>
    </source>
</evidence>
<comment type="function">
    <text evidence="7">Secreted enzyme that regulates the endogenous N-fatty acyl amino acid (NAAs) tissue and circulating levels by functioning as a bidirectional NAA synthase/hydrolase. It condenses free fatty acids and free amino acids to generate NAAs and bidirectionally catalyzes the reverse hydrolysis reaction. Some of these NAAs stimulate oxidative metabolism via mitochondrial uncoupling, increasing energy expenditure in a UPC1-independent manner. Thereby, this secreted protein may indirectly regulate whole body energy expenditure. PM20D1 circulates in tight association with both low- and high-density (LDL and HDL,respectively) lipoprotein particles.</text>
</comment>
<comment type="caution">
    <text evidence="26">The sequence shown here is derived from an EMBL/GenBank/DDBJ whole genome shotgun (WGS) entry which is preliminary data.</text>
</comment>
<evidence type="ECO:0000256" key="24">
    <source>
        <dbReference type="ARBA" id="ARBA00049100"/>
    </source>
</evidence>
<dbReference type="EMBL" id="CAHIKZ030001503">
    <property type="protein sequence ID" value="CAE1266121.1"/>
    <property type="molecule type" value="Genomic_DNA"/>
</dbReference>
<dbReference type="GO" id="GO:0046872">
    <property type="term" value="F:metal ion binding"/>
    <property type="evidence" value="ECO:0007669"/>
    <property type="project" value="UniProtKB-KW"/>
</dbReference>
<comment type="catalytic activity">
    <reaction evidence="24">
        <text>N-(5Z,8Z,11Z,14Z-eicosatetraenoyl)-L-serine + H2O = (5Z,8Z,11Z,14Z)-eicosatetraenoate + L-serine</text>
        <dbReference type="Rhea" id="RHEA:64116"/>
        <dbReference type="ChEBI" id="CHEBI:15377"/>
        <dbReference type="ChEBI" id="CHEBI:32395"/>
        <dbReference type="ChEBI" id="CHEBI:33384"/>
        <dbReference type="ChEBI" id="CHEBI:149697"/>
    </reaction>
    <physiologicalReaction direction="left-to-right" evidence="24">
        <dbReference type="Rhea" id="RHEA:64117"/>
    </physiologicalReaction>
    <physiologicalReaction direction="right-to-left" evidence="24">
        <dbReference type="Rhea" id="RHEA:64118"/>
    </physiologicalReaction>
</comment>
<comment type="catalytic activity">
    <reaction evidence="15">
        <text>N-(9Z-octadecenoyl)-L-asparagine + H2O = L-asparagine + (9Z)-octadecenoate</text>
        <dbReference type="Rhea" id="RHEA:64136"/>
        <dbReference type="ChEBI" id="CHEBI:15377"/>
        <dbReference type="ChEBI" id="CHEBI:30823"/>
        <dbReference type="ChEBI" id="CHEBI:58048"/>
        <dbReference type="ChEBI" id="CHEBI:149730"/>
    </reaction>
    <physiologicalReaction direction="left-to-right" evidence="15">
        <dbReference type="Rhea" id="RHEA:64137"/>
    </physiologicalReaction>
</comment>
<evidence type="ECO:0000256" key="9">
    <source>
        <dbReference type="ARBA" id="ARBA00047567"/>
    </source>
</evidence>
<evidence type="ECO:0000256" key="10">
    <source>
        <dbReference type="ARBA" id="ARBA00047723"/>
    </source>
</evidence>